<accession>A0ABQ6N567</accession>
<feature type="non-terminal residue" evidence="2">
    <location>
        <position position="87"/>
    </location>
</feature>
<keyword evidence="1" id="KW-1133">Transmembrane helix</keyword>
<evidence type="ECO:0000313" key="3">
    <source>
        <dbReference type="Proteomes" id="UP001165060"/>
    </source>
</evidence>
<keyword evidence="1" id="KW-0812">Transmembrane</keyword>
<keyword evidence="1" id="KW-0472">Membrane</keyword>
<evidence type="ECO:0000256" key="1">
    <source>
        <dbReference type="SAM" id="Phobius"/>
    </source>
</evidence>
<name>A0ABQ6N567_9STRA</name>
<reference evidence="2 3" key="1">
    <citation type="journal article" date="2023" name="Commun. Biol.">
        <title>Genome analysis of Parmales, the sister group of diatoms, reveals the evolutionary specialization of diatoms from phago-mixotrophs to photoautotrophs.</title>
        <authorList>
            <person name="Ban H."/>
            <person name="Sato S."/>
            <person name="Yoshikawa S."/>
            <person name="Yamada K."/>
            <person name="Nakamura Y."/>
            <person name="Ichinomiya M."/>
            <person name="Sato N."/>
            <person name="Blanc-Mathieu R."/>
            <person name="Endo H."/>
            <person name="Kuwata A."/>
            <person name="Ogata H."/>
        </authorList>
    </citation>
    <scope>NUCLEOTIDE SEQUENCE [LARGE SCALE GENOMIC DNA]</scope>
</reference>
<organism evidence="2 3">
    <name type="scientific">Tetraparma gracilis</name>
    <dbReference type="NCBI Taxonomy" id="2962635"/>
    <lineage>
        <taxon>Eukaryota</taxon>
        <taxon>Sar</taxon>
        <taxon>Stramenopiles</taxon>
        <taxon>Ochrophyta</taxon>
        <taxon>Bolidophyceae</taxon>
        <taxon>Parmales</taxon>
        <taxon>Triparmaceae</taxon>
        <taxon>Tetraparma</taxon>
    </lineage>
</organism>
<dbReference type="EMBL" id="BRYB01000948">
    <property type="protein sequence ID" value="GMI40676.1"/>
    <property type="molecule type" value="Genomic_DNA"/>
</dbReference>
<keyword evidence="3" id="KW-1185">Reference proteome</keyword>
<proteinExistence type="predicted"/>
<comment type="caution">
    <text evidence="2">The sequence shown here is derived from an EMBL/GenBank/DDBJ whole genome shotgun (WGS) entry which is preliminary data.</text>
</comment>
<protein>
    <submittedName>
        <fullName evidence="2">Uncharacterized protein</fullName>
    </submittedName>
</protein>
<dbReference type="Proteomes" id="UP001165060">
    <property type="component" value="Unassembled WGS sequence"/>
</dbReference>
<sequence length="87" mass="9284">MFGWVVICATAYAQGHHLIPDADLPLNLKAWGTLATISGKTTLTNERAVVLIANVHALVVSVLATCAPLPFSDRLLLEEGEEDEEAA</sequence>
<feature type="transmembrane region" description="Helical" evidence="1">
    <location>
        <begin position="48"/>
        <end position="69"/>
    </location>
</feature>
<evidence type="ECO:0000313" key="2">
    <source>
        <dbReference type="EMBL" id="GMI40676.1"/>
    </source>
</evidence>
<gene>
    <name evidence="2" type="ORF">TeGR_g14527</name>
</gene>